<dbReference type="InterPro" id="IPR050237">
    <property type="entry name" value="ATP-dep_AMP-bd_enzyme"/>
</dbReference>
<organism evidence="4 5">
    <name type="scientific">Nakamurella multipartita (strain ATCC 700099 / DSM 44233 / CIP 104796 / JCM 9543 / NBRC 105858 / Y-104)</name>
    <name type="common">Microsphaera multipartita</name>
    <dbReference type="NCBI Taxonomy" id="479431"/>
    <lineage>
        <taxon>Bacteria</taxon>
        <taxon>Bacillati</taxon>
        <taxon>Actinomycetota</taxon>
        <taxon>Actinomycetes</taxon>
        <taxon>Nakamurellales</taxon>
        <taxon>Nakamurellaceae</taxon>
        <taxon>Nakamurella</taxon>
    </lineage>
</organism>
<dbReference type="Pfam" id="PF00501">
    <property type="entry name" value="AMP-binding"/>
    <property type="match status" value="1"/>
</dbReference>
<dbReference type="InterPro" id="IPR025110">
    <property type="entry name" value="AMP-bd_C"/>
</dbReference>
<dbReference type="AlphaFoldDB" id="C8XKX1"/>
<dbReference type="GO" id="GO:0016878">
    <property type="term" value="F:acid-thiol ligase activity"/>
    <property type="evidence" value="ECO:0007669"/>
    <property type="project" value="UniProtKB-ARBA"/>
</dbReference>
<sequence>MMNTAEYLLSRADSSSIAIVDGESTFTYGQLRATVSRLSADIAAVGTRPGERVGILARNSFFWVTAYLATMYSGRVAVPLPTTNTPDQMRRHSELVDIQSFLVDRPQIRRFATVLDHSPTIEDPGIYDGSDSDEWAPVPVEPDSDAVFQLTSGTTAAPKAVRVTHANIQANTASIIEYLRLDADDRMLVVLPFSYCFGASLLHTHLCVGGSVALCHSLTFPETVIDAIDTHGCTGFAGVPSTYQLLLRASSLRHRRLPTLRHLQQAGGKLPPNIVDDLVRAQPHARTFVMYGQTEATARLSYLPPQEIERHRGSIGRGIAGVTLQILDSDDHEVAFGEVGELVATGPSITKGYWNDPVATAEKYRGGVLRTGDLATVDEDGFIYIVDRLGDFIKSWGFRVSSHEVEDAALQIAGVFAAAAVGVPDEDAGEAIALFVVCDSESVADGQILSELRGRLPKHMVPRWVQSLPELPLNANGKPIKAELRELSRSFRERPPGPRETGRRSAASSNTAGMRGR</sequence>
<feature type="domain" description="AMP-binding enzyme C-terminal" evidence="3">
    <location>
        <begin position="404"/>
        <end position="478"/>
    </location>
</feature>
<reference evidence="4 5" key="2">
    <citation type="journal article" date="2010" name="Stand. Genomic Sci.">
        <title>Complete genome sequence of Nakamurella multipartita type strain (Y-104).</title>
        <authorList>
            <person name="Tice H."/>
            <person name="Mayilraj S."/>
            <person name="Sims D."/>
            <person name="Lapidus A."/>
            <person name="Nolan M."/>
            <person name="Lucas S."/>
            <person name="Glavina Del Rio T."/>
            <person name="Copeland A."/>
            <person name="Cheng J.F."/>
            <person name="Meincke L."/>
            <person name="Bruce D."/>
            <person name="Goodwin L."/>
            <person name="Pitluck S."/>
            <person name="Ivanova N."/>
            <person name="Mavromatis K."/>
            <person name="Ovchinnikova G."/>
            <person name="Pati A."/>
            <person name="Chen A."/>
            <person name="Palaniappan K."/>
            <person name="Land M."/>
            <person name="Hauser L."/>
            <person name="Chang Y.J."/>
            <person name="Jeffries C.D."/>
            <person name="Detter J.C."/>
            <person name="Brettin T."/>
            <person name="Rohde M."/>
            <person name="Goker M."/>
            <person name="Bristow J."/>
            <person name="Eisen J.A."/>
            <person name="Markowitz V."/>
            <person name="Hugenholtz P."/>
            <person name="Kyrpides N.C."/>
            <person name="Klenk H.P."/>
            <person name="Chen F."/>
        </authorList>
    </citation>
    <scope>NUCLEOTIDE SEQUENCE [LARGE SCALE GENOMIC DNA]</scope>
    <source>
        <strain evidence="5">ATCC 700099 / DSM 44233 / CIP 104796 / JCM 9543 / NBRC 105858 / Y-104</strain>
    </source>
</reference>
<evidence type="ECO:0000256" key="1">
    <source>
        <dbReference type="SAM" id="MobiDB-lite"/>
    </source>
</evidence>
<feature type="domain" description="AMP-dependent synthetase/ligase" evidence="2">
    <location>
        <begin position="16"/>
        <end position="354"/>
    </location>
</feature>
<dbReference type="Pfam" id="PF13193">
    <property type="entry name" value="AMP-binding_C"/>
    <property type="match status" value="1"/>
</dbReference>
<dbReference type="PANTHER" id="PTHR43767">
    <property type="entry name" value="LONG-CHAIN-FATTY-ACID--COA LIGASE"/>
    <property type="match status" value="1"/>
</dbReference>
<dbReference type="eggNOG" id="COG0318">
    <property type="taxonomic scope" value="Bacteria"/>
</dbReference>
<accession>C8XKX1</accession>
<dbReference type="Gene3D" id="3.30.300.30">
    <property type="match status" value="1"/>
</dbReference>
<dbReference type="Gene3D" id="3.40.50.12780">
    <property type="entry name" value="N-terminal domain of ligase-like"/>
    <property type="match status" value="1"/>
</dbReference>
<dbReference type="InterPro" id="IPR042099">
    <property type="entry name" value="ANL_N_sf"/>
</dbReference>
<dbReference type="SUPFAM" id="SSF56801">
    <property type="entry name" value="Acetyl-CoA synthetase-like"/>
    <property type="match status" value="1"/>
</dbReference>
<protein>
    <submittedName>
        <fullName evidence="4">AMP-dependent synthetase and ligase</fullName>
    </submittedName>
</protein>
<dbReference type="PANTHER" id="PTHR43767:SF1">
    <property type="entry name" value="NONRIBOSOMAL PEPTIDE SYNTHASE PES1 (EUROFUNG)-RELATED"/>
    <property type="match status" value="1"/>
</dbReference>
<gene>
    <name evidence="4" type="ordered locus">Namu_4497</name>
</gene>
<keyword evidence="5" id="KW-1185">Reference proteome</keyword>
<evidence type="ECO:0000259" key="3">
    <source>
        <dbReference type="Pfam" id="PF13193"/>
    </source>
</evidence>
<dbReference type="InterPro" id="IPR000873">
    <property type="entry name" value="AMP-dep_synth/lig_dom"/>
</dbReference>
<evidence type="ECO:0000313" key="4">
    <source>
        <dbReference type="EMBL" id="ACV80778.1"/>
    </source>
</evidence>
<evidence type="ECO:0000259" key="2">
    <source>
        <dbReference type="Pfam" id="PF00501"/>
    </source>
</evidence>
<proteinExistence type="predicted"/>
<dbReference type="Proteomes" id="UP000002218">
    <property type="component" value="Chromosome"/>
</dbReference>
<name>C8XKX1_NAKMY</name>
<feature type="compositionally biased region" description="Basic and acidic residues" evidence="1">
    <location>
        <begin position="484"/>
        <end position="503"/>
    </location>
</feature>
<feature type="compositionally biased region" description="Polar residues" evidence="1">
    <location>
        <begin position="506"/>
        <end position="517"/>
    </location>
</feature>
<dbReference type="HOGENOM" id="CLU_000022_59_0_11"/>
<keyword evidence="4" id="KW-0436">Ligase</keyword>
<evidence type="ECO:0000313" key="5">
    <source>
        <dbReference type="Proteomes" id="UP000002218"/>
    </source>
</evidence>
<reference evidence="5" key="1">
    <citation type="submission" date="2009-09" db="EMBL/GenBank/DDBJ databases">
        <title>The complete genome of Nakamurella multipartita DSM 44233.</title>
        <authorList>
            <consortium name="US DOE Joint Genome Institute (JGI-PGF)"/>
            <person name="Lucas S."/>
            <person name="Copeland A."/>
            <person name="Lapidus A."/>
            <person name="Glavina del Rio T."/>
            <person name="Dalin E."/>
            <person name="Tice H."/>
            <person name="Bruce D."/>
            <person name="Goodwin L."/>
            <person name="Pitluck S."/>
            <person name="Kyrpides N."/>
            <person name="Mavromatis K."/>
            <person name="Ivanova N."/>
            <person name="Ovchinnikova G."/>
            <person name="Sims D."/>
            <person name="Meincke L."/>
            <person name="Brettin T."/>
            <person name="Detter J.C."/>
            <person name="Han C."/>
            <person name="Larimer F."/>
            <person name="Land M."/>
            <person name="Hauser L."/>
            <person name="Markowitz V."/>
            <person name="Cheng J.-F."/>
            <person name="Hugenholtz P."/>
            <person name="Woyke T."/>
            <person name="Wu D."/>
            <person name="Klenk H.-P."/>
            <person name="Eisen J.A."/>
        </authorList>
    </citation>
    <scope>NUCLEOTIDE SEQUENCE [LARGE SCALE GENOMIC DNA]</scope>
    <source>
        <strain evidence="5">ATCC 700099 / DSM 44233 / CIP 104796 / JCM 9543 / NBRC 105858 / Y-104</strain>
    </source>
</reference>
<feature type="region of interest" description="Disordered" evidence="1">
    <location>
        <begin position="484"/>
        <end position="517"/>
    </location>
</feature>
<dbReference type="EMBL" id="CP001737">
    <property type="protein sequence ID" value="ACV80778.1"/>
    <property type="molecule type" value="Genomic_DNA"/>
</dbReference>
<dbReference type="STRING" id="479431.Namu_4497"/>
<dbReference type="InParanoid" id="C8XKX1"/>
<dbReference type="KEGG" id="nml:Namu_4497"/>
<dbReference type="InterPro" id="IPR045851">
    <property type="entry name" value="AMP-bd_C_sf"/>
</dbReference>